<keyword evidence="1" id="KW-1133">Transmembrane helix</keyword>
<evidence type="ECO:0000313" key="3">
    <source>
        <dbReference type="Proteomes" id="UP001597044"/>
    </source>
</evidence>
<feature type="transmembrane region" description="Helical" evidence="1">
    <location>
        <begin position="6"/>
        <end position="30"/>
    </location>
</feature>
<name>A0ABW3HEI8_9GAMM</name>
<dbReference type="Proteomes" id="UP001597044">
    <property type="component" value="Unassembled WGS sequence"/>
</dbReference>
<dbReference type="EMBL" id="JBHTIT010000001">
    <property type="protein sequence ID" value="MFD0949647.1"/>
    <property type="molecule type" value="Genomic_DNA"/>
</dbReference>
<keyword evidence="1" id="KW-0812">Transmembrane</keyword>
<evidence type="ECO:0000313" key="2">
    <source>
        <dbReference type="EMBL" id="MFD0949647.1"/>
    </source>
</evidence>
<organism evidence="2 3">
    <name type="scientific">Paraperlucidibaca wandonensis</name>
    <dbReference type="NCBI Taxonomy" id="1268273"/>
    <lineage>
        <taxon>Bacteria</taxon>
        <taxon>Pseudomonadati</taxon>
        <taxon>Pseudomonadota</taxon>
        <taxon>Gammaproteobacteria</taxon>
        <taxon>Moraxellales</taxon>
        <taxon>Moraxellaceae</taxon>
        <taxon>Paraperlucidibaca</taxon>
    </lineage>
</organism>
<keyword evidence="1" id="KW-0472">Membrane</keyword>
<reference evidence="3" key="1">
    <citation type="journal article" date="2019" name="Int. J. Syst. Evol. Microbiol.">
        <title>The Global Catalogue of Microorganisms (GCM) 10K type strain sequencing project: providing services to taxonomists for standard genome sequencing and annotation.</title>
        <authorList>
            <consortium name="The Broad Institute Genomics Platform"/>
            <consortium name="The Broad Institute Genome Sequencing Center for Infectious Disease"/>
            <person name="Wu L."/>
            <person name="Ma J."/>
        </authorList>
    </citation>
    <scope>NUCLEOTIDE SEQUENCE [LARGE SCALE GENOMIC DNA]</scope>
    <source>
        <strain evidence="3">CCUG 63419</strain>
    </source>
</reference>
<feature type="transmembrane region" description="Helical" evidence="1">
    <location>
        <begin position="42"/>
        <end position="65"/>
    </location>
</feature>
<accession>A0ABW3HEI8</accession>
<proteinExistence type="predicted"/>
<keyword evidence="3" id="KW-1185">Reference proteome</keyword>
<evidence type="ECO:0000256" key="1">
    <source>
        <dbReference type="SAM" id="Phobius"/>
    </source>
</evidence>
<comment type="caution">
    <text evidence="2">The sequence shown here is derived from an EMBL/GenBank/DDBJ whole genome shotgun (WGS) entry which is preliminary data.</text>
</comment>
<protein>
    <submittedName>
        <fullName evidence="2">Uncharacterized protein</fullName>
    </submittedName>
</protein>
<sequence>MTEPEFTLAMWALYMVSAVIVWWLASSLFLRGDSQLKRISRLLLAVLVFTPTLTLQHGQLAVLPATITLFFELLAHNSVGAVKALLPWCLVAGIVLVVDAAISRDDAV</sequence>
<dbReference type="RefSeq" id="WP_340674757.1">
    <property type="nucleotide sequence ID" value="NZ_JBHTIT010000001.1"/>
</dbReference>
<gene>
    <name evidence="2" type="ORF">ACFQ0F_04455</name>
</gene>
<feature type="transmembrane region" description="Helical" evidence="1">
    <location>
        <begin position="85"/>
        <end position="102"/>
    </location>
</feature>